<organism evidence="2 3">
    <name type="scientific">Colletotrichum zoysiae</name>
    <dbReference type="NCBI Taxonomy" id="1216348"/>
    <lineage>
        <taxon>Eukaryota</taxon>
        <taxon>Fungi</taxon>
        <taxon>Dikarya</taxon>
        <taxon>Ascomycota</taxon>
        <taxon>Pezizomycotina</taxon>
        <taxon>Sordariomycetes</taxon>
        <taxon>Hypocreomycetidae</taxon>
        <taxon>Glomerellales</taxon>
        <taxon>Glomerellaceae</taxon>
        <taxon>Colletotrichum</taxon>
        <taxon>Colletotrichum graminicola species complex</taxon>
    </lineage>
</organism>
<keyword evidence="2" id="KW-0560">Oxidoreductase</keyword>
<dbReference type="Proteomes" id="UP001232148">
    <property type="component" value="Unassembled WGS sequence"/>
</dbReference>
<dbReference type="InterPro" id="IPR004360">
    <property type="entry name" value="Glyas_Fos-R_dOase_dom"/>
</dbReference>
<dbReference type="EMBL" id="MU842920">
    <property type="protein sequence ID" value="KAK2026176.1"/>
    <property type="molecule type" value="Genomic_DNA"/>
</dbReference>
<dbReference type="PROSITE" id="PS51819">
    <property type="entry name" value="VOC"/>
    <property type="match status" value="1"/>
</dbReference>
<evidence type="ECO:0000313" key="3">
    <source>
        <dbReference type="Proteomes" id="UP001232148"/>
    </source>
</evidence>
<dbReference type="AlphaFoldDB" id="A0AAD9HBW6"/>
<gene>
    <name evidence="2" type="ORF">LX32DRAFT_566786</name>
</gene>
<protein>
    <submittedName>
        <fullName evidence="2">Glyoxalase/Bleomycin resistance protein/Dihydroxybiphenyl dioxygenase</fullName>
    </submittedName>
</protein>
<evidence type="ECO:0000313" key="2">
    <source>
        <dbReference type="EMBL" id="KAK2026176.1"/>
    </source>
</evidence>
<proteinExistence type="predicted"/>
<keyword evidence="2" id="KW-0223">Dioxygenase</keyword>
<dbReference type="InterPro" id="IPR029068">
    <property type="entry name" value="Glyas_Bleomycin-R_OHBP_Dase"/>
</dbReference>
<keyword evidence="3" id="KW-1185">Reference proteome</keyword>
<evidence type="ECO:0000259" key="1">
    <source>
        <dbReference type="PROSITE" id="PS51819"/>
    </source>
</evidence>
<reference evidence="2" key="1">
    <citation type="submission" date="2021-06" db="EMBL/GenBank/DDBJ databases">
        <title>Comparative genomics, transcriptomics and evolutionary studies reveal genomic signatures of adaptation to plant cell wall in hemibiotrophic fungi.</title>
        <authorList>
            <consortium name="DOE Joint Genome Institute"/>
            <person name="Baroncelli R."/>
            <person name="Diaz J.F."/>
            <person name="Benocci T."/>
            <person name="Peng M."/>
            <person name="Battaglia E."/>
            <person name="Haridas S."/>
            <person name="Andreopoulos W."/>
            <person name="Labutti K."/>
            <person name="Pangilinan J."/>
            <person name="Floch G.L."/>
            <person name="Makela M.R."/>
            <person name="Henrissat B."/>
            <person name="Grigoriev I.V."/>
            <person name="Crouch J.A."/>
            <person name="De Vries R.P."/>
            <person name="Sukno S.A."/>
            <person name="Thon M.R."/>
        </authorList>
    </citation>
    <scope>NUCLEOTIDE SEQUENCE</scope>
    <source>
        <strain evidence="2">MAFF235873</strain>
    </source>
</reference>
<dbReference type="InterPro" id="IPR037523">
    <property type="entry name" value="VOC_core"/>
</dbReference>
<dbReference type="Pfam" id="PF00903">
    <property type="entry name" value="Glyoxalase"/>
    <property type="match status" value="1"/>
</dbReference>
<sequence length="287" mass="32511">MACGRTSDLDEPPSTHGGVNGFVFVIKCASEARRKHVCRETNSALSRNTRPSVRCSDRASNSVEFPAWIPAYHCEETAQNLQRTGRPLKYSSNMALEASPGACRPSELAHFVLRTKNPQRLIEFYQNFLDAKITHSSDVITFMTWDHEHHRFAIINDPNAVPKQVNEVGVDHFALTYDSLGHLLQAYKTRKEARIEPAYCANHGMSLSMYYRDPDGNKIESQVDAFKTKEEAIQYMTGPEFANDPPGPRFDPEELLRRFEDGEDEKILMKRGSMVALPMAPMPMMIK</sequence>
<comment type="caution">
    <text evidence="2">The sequence shown here is derived from an EMBL/GenBank/DDBJ whole genome shotgun (WGS) entry which is preliminary data.</text>
</comment>
<name>A0AAD9HBW6_9PEZI</name>
<dbReference type="GO" id="GO:0051213">
    <property type="term" value="F:dioxygenase activity"/>
    <property type="evidence" value="ECO:0007669"/>
    <property type="project" value="UniProtKB-KW"/>
</dbReference>
<accession>A0AAD9HBW6</accession>
<feature type="domain" description="VOC" evidence="1">
    <location>
        <begin position="107"/>
        <end position="224"/>
    </location>
</feature>
<dbReference type="Gene3D" id="3.10.180.10">
    <property type="entry name" value="2,3-Dihydroxybiphenyl 1,2-Dioxygenase, domain 1"/>
    <property type="match status" value="1"/>
</dbReference>
<dbReference type="SUPFAM" id="SSF54593">
    <property type="entry name" value="Glyoxalase/Bleomycin resistance protein/Dihydroxybiphenyl dioxygenase"/>
    <property type="match status" value="1"/>
</dbReference>